<keyword evidence="2" id="KW-1185">Reference proteome</keyword>
<dbReference type="Ensembl" id="ENSNBRT00000019691.1">
    <property type="protein sequence ID" value="ENSNBRP00000019179.1"/>
    <property type="gene ID" value="ENSNBRG00000014780.1"/>
</dbReference>
<protein>
    <submittedName>
        <fullName evidence="1">Uncharacterized protein</fullName>
    </submittedName>
</protein>
<evidence type="ECO:0000313" key="1">
    <source>
        <dbReference type="Ensembl" id="ENSNBRP00000019179.1"/>
    </source>
</evidence>
<reference evidence="1" key="2">
    <citation type="submission" date="2025-09" db="UniProtKB">
        <authorList>
            <consortium name="Ensembl"/>
        </authorList>
    </citation>
    <scope>IDENTIFICATION</scope>
</reference>
<dbReference type="AlphaFoldDB" id="A0A3Q4MTQ6"/>
<sequence>TGKSPRGAFSFSGTMEQVRQTTTGYAQMLRRASLMTEGHHLCGNDCVFQQDNATVHTAHLGLISIILCMNRKNPFTEFLSLCQLKIVVV</sequence>
<organism evidence="1 2">
    <name type="scientific">Neolamprologus brichardi</name>
    <name type="common">Fairy cichlid</name>
    <name type="synonym">Lamprologus brichardi</name>
    <dbReference type="NCBI Taxonomy" id="32507"/>
    <lineage>
        <taxon>Eukaryota</taxon>
        <taxon>Metazoa</taxon>
        <taxon>Chordata</taxon>
        <taxon>Craniata</taxon>
        <taxon>Vertebrata</taxon>
        <taxon>Euteleostomi</taxon>
        <taxon>Actinopterygii</taxon>
        <taxon>Neopterygii</taxon>
        <taxon>Teleostei</taxon>
        <taxon>Neoteleostei</taxon>
        <taxon>Acanthomorphata</taxon>
        <taxon>Ovalentaria</taxon>
        <taxon>Cichlomorphae</taxon>
        <taxon>Cichliformes</taxon>
        <taxon>Cichlidae</taxon>
        <taxon>African cichlids</taxon>
        <taxon>Pseudocrenilabrinae</taxon>
        <taxon>Lamprologini</taxon>
        <taxon>Neolamprologus</taxon>
    </lineage>
</organism>
<dbReference type="GeneTree" id="ENSGT01110000267289"/>
<dbReference type="Proteomes" id="UP000261580">
    <property type="component" value="Unassembled WGS sequence"/>
</dbReference>
<reference evidence="1" key="1">
    <citation type="submission" date="2025-08" db="UniProtKB">
        <authorList>
            <consortium name="Ensembl"/>
        </authorList>
    </citation>
    <scope>IDENTIFICATION</scope>
</reference>
<name>A0A3Q4MTQ6_NEOBR</name>
<evidence type="ECO:0000313" key="2">
    <source>
        <dbReference type="Proteomes" id="UP000261580"/>
    </source>
</evidence>
<dbReference type="Bgee" id="ENSNBRG00000014780">
    <property type="expression patterns" value="Expressed in testis"/>
</dbReference>
<accession>A0A3Q4MTQ6</accession>
<dbReference type="STRING" id="32507.ENSNBRP00000019179"/>
<proteinExistence type="predicted"/>